<dbReference type="InterPro" id="IPR004827">
    <property type="entry name" value="bZIP"/>
</dbReference>
<evidence type="ECO:0000259" key="5">
    <source>
        <dbReference type="PROSITE" id="PS50217"/>
    </source>
</evidence>
<keyword evidence="3" id="KW-0539">Nucleus</keyword>
<comment type="subcellular location">
    <subcellularLocation>
        <location evidence="1">Nucleus</location>
    </subcellularLocation>
</comment>
<proteinExistence type="predicted"/>
<evidence type="ECO:0000313" key="6">
    <source>
        <dbReference type="EMBL" id="CAH9097005.1"/>
    </source>
</evidence>
<dbReference type="SUPFAM" id="SSF57959">
    <property type="entry name" value="Leucine zipper domain"/>
    <property type="match status" value="1"/>
</dbReference>
<feature type="region of interest" description="Disordered" evidence="4">
    <location>
        <begin position="80"/>
        <end position="116"/>
    </location>
</feature>
<organism evidence="6 7">
    <name type="scientific">Cuscuta epithymum</name>
    <dbReference type="NCBI Taxonomy" id="186058"/>
    <lineage>
        <taxon>Eukaryota</taxon>
        <taxon>Viridiplantae</taxon>
        <taxon>Streptophyta</taxon>
        <taxon>Embryophyta</taxon>
        <taxon>Tracheophyta</taxon>
        <taxon>Spermatophyta</taxon>
        <taxon>Magnoliopsida</taxon>
        <taxon>eudicotyledons</taxon>
        <taxon>Gunneridae</taxon>
        <taxon>Pentapetalae</taxon>
        <taxon>asterids</taxon>
        <taxon>lamiids</taxon>
        <taxon>Solanales</taxon>
        <taxon>Convolvulaceae</taxon>
        <taxon>Cuscuteae</taxon>
        <taxon>Cuscuta</taxon>
        <taxon>Cuscuta subgen. Cuscuta</taxon>
    </lineage>
</organism>
<sequence>MEEFWKVITLSSPFPPPPANAVGFRTTTLQEFLPLSTEYGGGASNCHPATDLFVTSNAPAFVSSDAVNCAAIPLPSRRLHPVSRKRGGAGSDADRRYEQRLIKNRESAERSRAKKQAYREELEIKVEHLKKENAELKRQKQLNVVRVPPVVPPQKKKLSRSLTL</sequence>
<evidence type="ECO:0000256" key="4">
    <source>
        <dbReference type="SAM" id="MobiDB-lite"/>
    </source>
</evidence>
<dbReference type="GO" id="GO:0003677">
    <property type="term" value="F:DNA binding"/>
    <property type="evidence" value="ECO:0007669"/>
    <property type="project" value="UniProtKB-KW"/>
</dbReference>
<dbReference type="Pfam" id="PF00170">
    <property type="entry name" value="bZIP_1"/>
    <property type="match status" value="1"/>
</dbReference>
<dbReference type="PROSITE" id="PS00036">
    <property type="entry name" value="BZIP_BASIC"/>
    <property type="match status" value="1"/>
</dbReference>
<dbReference type="InterPro" id="IPR043452">
    <property type="entry name" value="BZIP46-like"/>
</dbReference>
<reference evidence="6" key="1">
    <citation type="submission" date="2022-07" db="EMBL/GenBank/DDBJ databases">
        <authorList>
            <person name="Macas J."/>
            <person name="Novak P."/>
            <person name="Neumann P."/>
        </authorList>
    </citation>
    <scope>NUCLEOTIDE SEQUENCE</scope>
</reference>
<protein>
    <recommendedName>
        <fullName evidence="5">BZIP domain-containing protein</fullName>
    </recommendedName>
</protein>
<evidence type="ECO:0000256" key="3">
    <source>
        <dbReference type="ARBA" id="ARBA00023242"/>
    </source>
</evidence>
<dbReference type="GO" id="GO:0045893">
    <property type="term" value="P:positive regulation of DNA-templated transcription"/>
    <property type="evidence" value="ECO:0007669"/>
    <property type="project" value="InterPro"/>
</dbReference>
<dbReference type="CDD" id="cd14707">
    <property type="entry name" value="bZIP_plant_BZIP46"/>
    <property type="match status" value="1"/>
</dbReference>
<dbReference type="PROSITE" id="PS50217">
    <property type="entry name" value="BZIP"/>
    <property type="match status" value="1"/>
</dbReference>
<evidence type="ECO:0000256" key="2">
    <source>
        <dbReference type="ARBA" id="ARBA00023125"/>
    </source>
</evidence>
<feature type="domain" description="BZIP" evidence="5">
    <location>
        <begin position="94"/>
        <end position="139"/>
    </location>
</feature>
<dbReference type="GO" id="GO:0005634">
    <property type="term" value="C:nucleus"/>
    <property type="evidence" value="ECO:0007669"/>
    <property type="project" value="UniProtKB-SubCell"/>
</dbReference>
<feature type="compositionally biased region" description="Basic and acidic residues" evidence="4">
    <location>
        <begin position="92"/>
        <end position="116"/>
    </location>
</feature>
<dbReference type="Proteomes" id="UP001152523">
    <property type="component" value="Unassembled WGS sequence"/>
</dbReference>
<dbReference type="SMART" id="SM00338">
    <property type="entry name" value="BRLZ"/>
    <property type="match status" value="1"/>
</dbReference>
<evidence type="ECO:0000256" key="1">
    <source>
        <dbReference type="ARBA" id="ARBA00004123"/>
    </source>
</evidence>
<dbReference type="AlphaFoldDB" id="A0AAV0DDH5"/>
<evidence type="ECO:0000313" key="7">
    <source>
        <dbReference type="Proteomes" id="UP001152523"/>
    </source>
</evidence>
<name>A0AAV0DDH5_9ASTE</name>
<dbReference type="EMBL" id="CAMAPF010000090">
    <property type="protein sequence ID" value="CAH9097005.1"/>
    <property type="molecule type" value="Genomic_DNA"/>
</dbReference>
<comment type="caution">
    <text evidence="6">The sequence shown here is derived from an EMBL/GenBank/DDBJ whole genome shotgun (WGS) entry which is preliminary data.</text>
</comment>
<dbReference type="GO" id="GO:0003700">
    <property type="term" value="F:DNA-binding transcription factor activity"/>
    <property type="evidence" value="ECO:0007669"/>
    <property type="project" value="InterPro"/>
</dbReference>
<keyword evidence="7" id="KW-1185">Reference proteome</keyword>
<dbReference type="InterPro" id="IPR046347">
    <property type="entry name" value="bZIP_sf"/>
</dbReference>
<dbReference type="PANTHER" id="PTHR22952:SF433">
    <property type="entry name" value="PROTEIN FD"/>
    <property type="match status" value="1"/>
</dbReference>
<gene>
    <name evidence="6" type="ORF">CEPIT_LOCUS13923</name>
</gene>
<keyword evidence="2" id="KW-0238">DNA-binding</keyword>
<dbReference type="PANTHER" id="PTHR22952">
    <property type="entry name" value="CAMP-RESPONSE ELEMENT BINDING PROTEIN-RELATED"/>
    <property type="match status" value="1"/>
</dbReference>
<accession>A0AAV0DDH5</accession>
<dbReference type="Gene3D" id="1.20.5.170">
    <property type="match status" value="1"/>
</dbReference>